<feature type="compositionally biased region" description="Low complexity" evidence="1">
    <location>
        <begin position="247"/>
        <end position="264"/>
    </location>
</feature>
<reference evidence="2 3" key="1">
    <citation type="submission" date="2017-03" db="EMBL/GenBank/DDBJ databases">
        <title>Genomes of endolithic fungi from Antarctica.</title>
        <authorList>
            <person name="Coleine C."/>
            <person name="Masonjones S."/>
            <person name="Stajich J.E."/>
        </authorList>
    </citation>
    <scope>NUCLEOTIDE SEQUENCE [LARGE SCALE GENOMIC DNA]</scope>
    <source>
        <strain evidence="2 3">CCFEE 5187</strain>
    </source>
</reference>
<evidence type="ECO:0000256" key="1">
    <source>
        <dbReference type="SAM" id="MobiDB-lite"/>
    </source>
</evidence>
<sequence length="324" mass="35303">MQNSAARDGLFALRIMARQTAEAFPLEDKEATVVDQVSDAAFTSSLQPSSQTEDSGLAHLYMSGNRLAYSSLAALPKLATLRSLDIGTIARNPQRKDVATYALYCREVLSYARLSKYLRECPNLSYLRINHKVVTGFCSAFDDRDGLAGLQVDNEELRVELEQLANSGWPHHPGPYRRTPSQPERASSGAPGQASKEMSLATEQVVLEMERKHDPQAEEPSVLSYGQEDMFAQSSEGDFSFFPGENSPASSVPLASVAAPRPASKTLPDASASNRAPETRHPKVDVVATLAAFRKAQRERHAAAESSAGPPVDPFWSGRLQVVR</sequence>
<evidence type="ECO:0000313" key="2">
    <source>
        <dbReference type="EMBL" id="TKA72217.1"/>
    </source>
</evidence>
<dbReference type="OrthoDB" id="408631at2759"/>
<keyword evidence="3" id="KW-1185">Reference proteome</keyword>
<dbReference type="AlphaFoldDB" id="A0A4U0X8W5"/>
<organism evidence="2 3">
    <name type="scientific">Cryomyces minteri</name>
    <dbReference type="NCBI Taxonomy" id="331657"/>
    <lineage>
        <taxon>Eukaryota</taxon>
        <taxon>Fungi</taxon>
        <taxon>Dikarya</taxon>
        <taxon>Ascomycota</taxon>
        <taxon>Pezizomycotina</taxon>
        <taxon>Dothideomycetes</taxon>
        <taxon>Dothideomycetes incertae sedis</taxon>
        <taxon>Cryomyces</taxon>
    </lineage>
</organism>
<gene>
    <name evidence="2" type="ORF">B0A49_03942</name>
</gene>
<dbReference type="EMBL" id="NAJN01000513">
    <property type="protein sequence ID" value="TKA72217.1"/>
    <property type="molecule type" value="Genomic_DNA"/>
</dbReference>
<feature type="region of interest" description="Disordered" evidence="1">
    <location>
        <begin position="165"/>
        <end position="198"/>
    </location>
</feature>
<proteinExistence type="predicted"/>
<feature type="region of interest" description="Disordered" evidence="1">
    <location>
        <begin position="235"/>
        <end position="324"/>
    </location>
</feature>
<accession>A0A4U0X8W5</accession>
<evidence type="ECO:0000313" key="3">
    <source>
        <dbReference type="Proteomes" id="UP000308768"/>
    </source>
</evidence>
<dbReference type="Proteomes" id="UP000308768">
    <property type="component" value="Unassembled WGS sequence"/>
</dbReference>
<name>A0A4U0X8W5_9PEZI</name>
<comment type="caution">
    <text evidence="2">The sequence shown here is derived from an EMBL/GenBank/DDBJ whole genome shotgun (WGS) entry which is preliminary data.</text>
</comment>
<protein>
    <submittedName>
        <fullName evidence="2">Uncharacterized protein</fullName>
    </submittedName>
</protein>